<reference evidence="16 17" key="1">
    <citation type="journal article" date="2019" name="Int. J. Syst. Evol. Microbiol.">
        <title>The Global Catalogue of Microorganisms (GCM) 10K type strain sequencing project: providing services to taxonomists for standard genome sequencing and annotation.</title>
        <authorList>
            <consortium name="The Broad Institute Genomics Platform"/>
            <consortium name="The Broad Institute Genome Sequencing Center for Infectious Disease"/>
            <person name="Wu L."/>
            <person name="Ma J."/>
        </authorList>
    </citation>
    <scope>NUCLEOTIDE SEQUENCE [LARGE SCALE GENOMIC DNA]</scope>
    <source>
        <strain evidence="16 17">JCM 15591</strain>
    </source>
</reference>
<feature type="transmembrane region" description="Helical" evidence="12">
    <location>
        <begin position="70"/>
        <end position="87"/>
    </location>
</feature>
<feature type="transmembrane region" description="Helical" evidence="12">
    <location>
        <begin position="418"/>
        <end position="436"/>
    </location>
</feature>
<comment type="subcellular location">
    <subcellularLocation>
        <location evidence="12">Cell membrane</location>
        <topology evidence="12">Multi-pass membrane protein</topology>
    </subcellularLocation>
    <subcellularLocation>
        <location evidence="1">Membrane</location>
        <topology evidence="1">Multi-pass membrane protein</topology>
    </subcellularLocation>
</comment>
<feature type="transmembrane region" description="Helical" evidence="12">
    <location>
        <begin position="386"/>
        <end position="411"/>
    </location>
</feature>
<dbReference type="PANTHER" id="PTHR30540:SF79">
    <property type="entry name" value="LOW AFFINITY POTASSIUM TRANSPORT SYSTEM PROTEIN KUP"/>
    <property type="match status" value="1"/>
</dbReference>
<keyword evidence="17" id="KW-1185">Reference proteome</keyword>
<dbReference type="InterPro" id="IPR053951">
    <property type="entry name" value="K_trans_N"/>
</dbReference>
<keyword evidence="5 12" id="KW-0633">Potassium transport</keyword>
<feature type="compositionally biased region" description="Low complexity" evidence="13">
    <location>
        <begin position="1"/>
        <end position="17"/>
    </location>
</feature>
<proteinExistence type="inferred from homology"/>
<dbReference type="Proteomes" id="UP001501475">
    <property type="component" value="Unassembled WGS sequence"/>
</dbReference>
<feature type="transmembrane region" description="Helical" evidence="12">
    <location>
        <begin position="233"/>
        <end position="255"/>
    </location>
</feature>
<evidence type="ECO:0000256" key="2">
    <source>
        <dbReference type="ARBA" id="ARBA00007019"/>
    </source>
</evidence>
<feature type="domain" description="K+ potassium transporter C-terminal" evidence="15">
    <location>
        <begin position="497"/>
        <end position="647"/>
    </location>
</feature>
<keyword evidence="9 12" id="KW-1133">Transmembrane helix</keyword>
<keyword evidence="7 12" id="KW-0769">Symport</keyword>
<name>A0ABN2KXN9_9MICO</name>
<keyword evidence="10 12" id="KW-0406">Ion transport</keyword>
<gene>
    <name evidence="12" type="primary">kup</name>
    <name evidence="16" type="ORF">GCM10009810_29360</name>
</gene>
<feature type="transmembrane region" description="Helical" evidence="12">
    <location>
        <begin position="162"/>
        <end position="179"/>
    </location>
</feature>
<evidence type="ECO:0000256" key="10">
    <source>
        <dbReference type="ARBA" id="ARBA00023065"/>
    </source>
</evidence>
<feature type="transmembrane region" description="Helical" evidence="12">
    <location>
        <begin position="312"/>
        <end position="335"/>
    </location>
</feature>
<evidence type="ECO:0000256" key="4">
    <source>
        <dbReference type="ARBA" id="ARBA00022475"/>
    </source>
</evidence>
<dbReference type="HAMAP" id="MF_01522">
    <property type="entry name" value="Kup"/>
    <property type="match status" value="1"/>
</dbReference>
<evidence type="ECO:0000256" key="7">
    <source>
        <dbReference type="ARBA" id="ARBA00022847"/>
    </source>
</evidence>
<feature type="transmembrane region" description="Helical" evidence="12">
    <location>
        <begin position="191"/>
        <end position="213"/>
    </location>
</feature>
<dbReference type="PANTHER" id="PTHR30540">
    <property type="entry name" value="OSMOTIC STRESS POTASSIUM TRANSPORTER"/>
    <property type="match status" value="1"/>
</dbReference>
<comment type="similarity">
    <text evidence="2 12">Belongs to the HAK/KUP transporter (TC 2.A.72) family.</text>
</comment>
<evidence type="ECO:0000313" key="17">
    <source>
        <dbReference type="Proteomes" id="UP001501475"/>
    </source>
</evidence>
<keyword evidence="11 12" id="KW-0472">Membrane</keyword>
<evidence type="ECO:0000256" key="12">
    <source>
        <dbReference type="HAMAP-Rule" id="MF_01522"/>
    </source>
</evidence>
<protein>
    <recommendedName>
        <fullName evidence="12">Probable potassium transport system protein Kup</fullName>
    </recommendedName>
</protein>
<dbReference type="InterPro" id="IPR023051">
    <property type="entry name" value="Kup"/>
</dbReference>
<comment type="function">
    <text evidence="12">Transport of potassium into the cell. Likely operates as a K(+):H(+) symporter.</text>
</comment>
<evidence type="ECO:0000256" key="8">
    <source>
        <dbReference type="ARBA" id="ARBA00022958"/>
    </source>
</evidence>
<evidence type="ECO:0000313" key="16">
    <source>
        <dbReference type="EMBL" id="GAA1768933.1"/>
    </source>
</evidence>
<keyword evidence="6 12" id="KW-0812">Transmembrane</keyword>
<evidence type="ECO:0000259" key="15">
    <source>
        <dbReference type="Pfam" id="PF22776"/>
    </source>
</evidence>
<feature type="transmembrane region" description="Helical" evidence="12">
    <location>
        <begin position="442"/>
        <end position="463"/>
    </location>
</feature>
<feature type="region of interest" description="Disordered" evidence="13">
    <location>
        <begin position="1"/>
        <end position="22"/>
    </location>
</feature>
<dbReference type="EMBL" id="BAAAPN010000058">
    <property type="protein sequence ID" value="GAA1768933.1"/>
    <property type="molecule type" value="Genomic_DNA"/>
</dbReference>
<dbReference type="RefSeq" id="WP_344067560.1">
    <property type="nucleotide sequence ID" value="NZ_BAAAPN010000058.1"/>
</dbReference>
<feature type="transmembrane region" description="Helical" evidence="12">
    <location>
        <begin position="267"/>
        <end position="284"/>
    </location>
</feature>
<evidence type="ECO:0000256" key="11">
    <source>
        <dbReference type="ARBA" id="ARBA00023136"/>
    </source>
</evidence>
<sequence length="648" mass="69846">MSSAATDASPATPAPDTTDLDEHPGHGAIGPLILAALGVVFGDIGTSPLYAMQTVFTIDDGMVEPNSANVYGVISMVFWSITLIVSIKQLMFILKADNEGEGGILSLAYLTRRFVPQGGRRYGLVMILGVIGASLFFGDSLITPAISVLSAVEGLKVAAPGLQEYVLPIGVTIIALLFAGQRFGTEKVGRLFGPVMVVWFLALGALGIPHIIADPSVLGALSPHHAVGFAFRHPFIAFIAMGAVVLSVTGAEALYADMGHFGRGPILRAWFWLVFPCLTLNYLGQAQQVLHHPETAVSPFFHLAPDWMSLPLVVLATAATIIASQAVISGAFSVARQAERLGYLPRLTVRHTSHSESGQIYIASVNWLLFAGVLLLMLTFRASERLATAYGVAVTLDLMLTTGLFCVYAAARHRWRPWQIAAFALCFGLLEVNFFAGNAAKVLHGGWLPLLVAATISLVMMTWRRGTTLVTARRVKLEGELLPFLDVIHDSQLAHVPGTAFFLHPSAETTPLALRENVAFNKVAHERTVIVSTRVKNVPHVPAAERITIDDLGDPYDHISHVAIDFGFQDDQDVPAALAQAIDQGLDASLDDAVYFVSKITVHRSERPGMAGWRKRIFVGLAHNAATPVDYFRLPIGQTVVMGAQVRF</sequence>
<dbReference type="Pfam" id="PF22776">
    <property type="entry name" value="K_trans_C"/>
    <property type="match status" value="1"/>
</dbReference>
<keyword evidence="4 12" id="KW-1003">Cell membrane</keyword>
<dbReference type="InterPro" id="IPR003855">
    <property type="entry name" value="K+_transporter"/>
</dbReference>
<dbReference type="Pfam" id="PF02705">
    <property type="entry name" value="K_trans"/>
    <property type="match status" value="1"/>
</dbReference>
<feature type="transmembrane region" description="Helical" evidence="12">
    <location>
        <begin position="32"/>
        <end position="50"/>
    </location>
</feature>
<evidence type="ECO:0000256" key="13">
    <source>
        <dbReference type="SAM" id="MobiDB-lite"/>
    </source>
</evidence>
<feature type="transmembrane region" description="Helical" evidence="12">
    <location>
        <begin position="360"/>
        <end position="380"/>
    </location>
</feature>
<evidence type="ECO:0000256" key="9">
    <source>
        <dbReference type="ARBA" id="ARBA00022989"/>
    </source>
</evidence>
<comment type="caution">
    <text evidence="16">The sequence shown here is derived from an EMBL/GenBank/DDBJ whole genome shotgun (WGS) entry which is preliminary data.</text>
</comment>
<keyword evidence="3 12" id="KW-0813">Transport</keyword>
<keyword evidence="8 12" id="KW-0630">Potassium</keyword>
<evidence type="ECO:0000259" key="14">
    <source>
        <dbReference type="Pfam" id="PF02705"/>
    </source>
</evidence>
<evidence type="ECO:0000256" key="3">
    <source>
        <dbReference type="ARBA" id="ARBA00022448"/>
    </source>
</evidence>
<feature type="domain" description="K+ potassium transporter integral membrane" evidence="14">
    <location>
        <begin position="33"/>
        <end position="474"/>
    </location>
</feature>
<feature type="transmembrane region" description="Helical" evidence="12">
    <location>
        <begin position="122"/>
        <end position="142"/>
    </location>
</feature>
<evidence type="ECO:0000256" key="5">
    <source>
        <dbReference type="ARBA" id="ARBA00022538"/>
    </source>
</evidence>
<evidence type="ECO:0000256" key="6">
    <source>
        <dbReference type="ARBA" id="ARBA00022692"/>
    </source>
</evidence>
<dbReference type="InterPro" id="IPR053952">
    <property type="entry name" value="K_trans_C"/>
</dbReference>
<comment type="catalytic activity">
    <reaction evidence="12">
        <text>K(+)(in) + H(+)(in) = K(+)(out) + H(+)(out)</text>
        <dbReference type="Rhea" id="RHEA:28490"/>
        <dbReference type="ChEBI" id="CHEBI:15378"/>
        <dbReference type="ChEBI" id="CHEBI:29103"/>
    </reaction>
</comment>
<evidence type="ECO:0000256" key="1">
    <source>
        <dbReference type="ARBA" id="ARBA00004141"/>
    </source>
</evidence>
<accession>A0ABN2KXN9</accession>
<organism evidence="16 17">
    <name type="scientific">Nostocoides vanveenii</name>
    <dbReference type="NCBI Taxonomy" id="330835"/>
    <lineage>
        <taxon>Bacteria</taxon>
        <taxon>Bacillati</taxon>
        <taxon>Actinomycetota</taxon>
        <taxon>Actinomycetes</taxon>
        <taxon>Micrococcales</taxon>
        <taxon>Intrasporangiaceae</taxon>
        <taxon>Nostocoides</taxon>
    </lineage>
</organism>